<dbReference type="Proteomes" id="UP000657918">
    <property type="component" value="Chromosome 4"/>
</dbReference>
<evidence type="ECO:0000313" key="5">
    <source>
        <dbReference type="Proteomes" id="UP000657918"/>
    </source>
</evidence>
<comment type="similarity">
    <text evidence="1">Belongs to the fantastic four family.</text>
</comment>
<dbReference type="AlphaFoldDB" id="A0A835N3Z8"/>
<comment type="caution">
    <text evidence="4">The sequence shown here is derived from an EMBL/GenBank/DDBJ whole genome shotgun (WGS) entry which is preliminary data.</text>
</comment>
<dbReference type="Pfam" id="PF11250">
    <property type="entry name" value="FAF"/>
    <property type="match status" value="1"/>
</dbReference>
<sequence length="204" mass="22206">MSKEMCTEILGTESTESWSKEGESHHVSREGTERLSTSKPSVTSKNHSSPSAGLVPPLLRSISGPSSIHLTPRRERGRLILEAVPCLHHVPAEKNDIGGLALDAVLSFPYFQARRNDGRLRLYMPRSSPNNNNDSEEQEASDGEKVASDEEKVGLNGEAGKGYRDLKRGFSCDVIIPMETCLGISVATLLLLVRELEAAEALVP</sequence>
<dbReference type="OrthoDB" id="1916983at2759"/>
<evidence type="ECO:0000256" key="2">
    <source>
        <dbReference type="SAM" id="MobiDB-lite"/>
    </source>
</evidence>
<dbReference type="EMBL" id="JADGMS010000004">
    <property type="protein sequence ID" value="KAF9684278.1"/>
    <property type="molecule type" value="Genomic_DNA"/>
</dbReference>
<name>A0A835N3Z8_9ROSI</name>
<reference evidence="4 5" key="1">
    <citation type="submission" date="2020-10" db="EMBL/GenBank/DDBJ databases">
        <title>Plant Genome Project.</title>
        <authorList>
            <person name="Zhang R.-G."/>
        </authorList>
    </citation>
    <scope>NUCLEOTIDE SEQUENCE [LARGE SCALE GENOMIC DNA]</scope>
    <source>
        <strain evidence="4">FAFU-HL-1</strain>
        <tissue evidence="4">Leaf</tissue>
    </source>
</reference>
<feature type="domain" description="FAF" evidence="3">
    <location>
        <begin position="56"/>
        <end position="123"/>
    </location>
</feature>
<gene>
    <name evidence="4" type="ORF">SADUNF_Sadunf04G0101400</name>
</gene>
<dbReference type="InterPro" id="IPR046431">
    <property type="entry name" value="FAF_dom"/>
</dbReference>
<dbReference type="PANTHER" id="PTHR33155">
    <property type="entry name" value="FANTASTIC FOUR-LIKE PROTEIN (DUF3049)"/>
    <property type="match status" value="1"/>
</dbReference>
<protein>
    <recommendedName>
        <fullName evidence="3">FAF domain-containing protein</fullName>
    </recommendedName>
</protein>
<feature type="compositionally biased region" description="Polar residues" evidence="2">
    <location>
        <begin position="34"/>
        <end position="51"/>
    </location>
</feature>
<keyword evidence="5" id="KW-1185">Reference proteome</keyword>
<feature type="region of interest" description="Disordered" evidence="2">
    <location>
        <begin position="1"/>
        <end position="70"/>
    </location>
</feature>
<evidence type="ECO:0000256" key="1">
    <source>
        <dbReference type="ARBA" id="ARBA00008690"/>
    </source>
</evidence>
<dbReference type="PANTHER" id="PTHR33155:SF8">
    <property type="entry name" value="PROTEIN FANTASTIC FOUR 1"/>
    <property type="match status" value="1"/>
</dbReference>
<proteinExistence type="inferred from homology"/>
<feature type="compositionally biased region" description="Basic and acidic residues" evidence="2">
    <location>
        <begin position="142"/>
        <end position="153"/>
    </location>
</feature>
<feature type="compositionally biased region" description="Basic and acidic residues" evidence="2">
    <location>
        <begin position="18"/>
        <end position="33"/>
    </location>
</feature>
<accession>A0A835N3Z8</accession>
<evidence type="ECO:0000259" key="3">
    <source>
        <dbReference type="Pfam" id="PF11250"/>
    </source>
</evidence>
<evidence type="ECO:0000313" key="4">
    <source>
        <dbReference type="EMBL" id="KAF9684278.1"/>
    </source>
</evidence>
<feature type="region of interest" description="Disordered" evidence="2">
    <location>
        <begin position="122"/>
        <end position="153"/>
    </location>
</feature>
<dbReference type="InterPro" id="IPR021410">
    <property type="entry name" value="FAF"/>
</dbReference>
<organism evidence="4 5">
    <name type="scientific">Salix dunnii</name>
    <dbReference type="NCBI Taxonomy" id="1413687"/>
    <lineage>
        <taxon>Eukaryota</taxon>
        <taxon>Viridiplantae</taxon>
        <taxon>Streptophyta</taxon>
        <taxon>Embryophyta</taxon>
        <taxon>Tracheophyta</taxon>
        <taxon>Spermatophyta</taxon>
        <taxon>Magnoliopsida</taxon>
        <taxon>eudicotyledons</taxon>
        <taxon>Gunneridae</taxon>
        <taxon>Pentapetalae</taxon>
        <taxon>rosids</taxon>
        <taxon>fabids</taxon>
        <taxon>Malpighiales</taxon>
        <taxon>Salicaceae</taxon>
        <taxon>Saliceae</taxon>
        <taxon>Salix</taxon>
    </lineage>
</organism>